<dbReference type="InterPro" id="IPR036291">
    <property type="entry name" value="NAD(P)-bd_dom_sf"/>
</dbReference>
<dbReference type="PANTHER" id="PTHR43833:SF9">
    <property type="entry name" value="POTASSIUM CHANNEL PROTEIN YUGO-RELATED"/>
    <property type="match status" value="1"/>
</dbReference>
<protein>
    <submittedName>
        <fullName evidence="3">Membrane protein containing Regulator of K+ conductance</fullName>
    </submittedName>
</protein>
<feature type="non-terminal residue" evidence="3">
    <location>
        <position position="350"/>
    </location>
</feature>
<dbReference type="Gene3D" id="3.40.50.720">
    <property type="entry name" value="NAD(P)-binding Rossmann-like Domain"/>
    <property type="match status" value="1"/>
</dbReference>
<dbReference type="SUPFAM" id="SSF81324">
    <property type="entry name" value="Voltage-gated potassium channels"/>
    <property type="match status" value="1"/>
</dbReference>
<name>T1BGS8_9ZZZZ</name>
<feature type="transmembrane region" description="Helical" evidence="1">
    <location>
        <begin position="44"/>
        <end position="61"/>
    </location>
</feature>
<sequence length="350" mass="36793">MDPLVLALAAVATGAYLLLTALIAALVAIPPFYGGPLAGLDPPFFGVAGAVLLGLAFRLRNQSRVAWFFSTAAPALTLAIAALSPTLLSVGAALVSLAFLGALYSSRVRFYRGSLSGTEATQSAVLLGLLFSLLYGLVGARLLGGEFSPPIRGWNQALYFTVMTMSTNGTNFLPVTDDARLYAVVLVVLGVGTFLSAIIAFFVPFLERRVTNVARRLERSQMEQLSNHVIVCGTSPEVRAIASSLRAAQVPSVIVGRKPAGVESLQREGFRAVLGESSSEEVLRSLSLERARALVAADESDAENLLTVITARGLLVSLRIVALAQDPATVPKLRKAGATEVVNLLSVAAD</sequence>
<proteinExistence type="predicted"/>
<dbReference type="InterPro" id="IPR003148">
    <property type="entry name" value="RCK_N"/>
</dbReference>
<dbReference type="AlphaFoldDB" id="T1BGS8"/>
<dbReference type="EMBL" id="AUZY01002477">
    <property type="protein sequence ID" value="EQD72166.1"/>
    <property type="molecule type" value="Genomic_DNA"/>
</dbReference>
<keyword evidence="1" id="KW-0472">Membrane</keyword>
<feature type="domain" description="RCK N-terminal" evidence="2">
    <location>
        <begin position="226"/>
        <end position="343"/>
    </location>
</feature>
<organism evidence="3">
    <name type="scientific">mine drainage metagenome</name>
    <dbReference type="NCBI Taxonomy" id="410659"/>
    <lineage>
        <taxon>unclassified sequences</taxon>
        <taxon>metagenomes</taxon>
        <taxon>ecological metagenomes</taxon>
    </lineage>
</organism>
<reference evidence="3" key="1">
    <citation type="submission" date="2013-08" db="EMBL/GenBank/DDBJ databases">
        <authorList>
            <person name="Mendez C."/>
            <person name="Richter M."/>
            <person name="Ferrer M."/>
            <person name="Sanchez J."/>
        </authorList>
    </citation>
    <scope>NUCLEOTIDE SEQUENCE</scope>
</reference>
<accession>T1BGS8</accession>
<evidence type="ECO:0000256" key="1">
    <source>
        <dbReference type="SAM" id="Phobius"/>
    </source>
</evidence>
<evidence type="ECO:0000259" key="2">
    <source>
        <dbReference type="PROSITE" id="PS51201"/>
    </source>
</evidence>
<reference evidence="3" key="2">
    <citation type="journal article" date="2014" name="ISME J.">
        <title>Microbial stratification in low pH oxic and suboxic macroscopic growths along an acid mine drainage.</title>
        <authorList>
            <person name="Mendez-Garcia C."/>
            <person name="Mesa V."/>
            <person name="Sprenger R.R."/>
            <person name="Richter M."/>
            <person name="Diez M.S."/>
            <person name="Solano J."/>
            <person name="Bargiela R."/>
            <person name="Golyshina O.V."/>
            <person name="Manteca A."/>
            <person name="Ramos J.L."/>
            <person name="Gallego J.R."/>
            <person name="Llorente I."/>
            <person name="Martins Dos Santos V.A."/>
            <person name="Jensen O.N."/>
            <person name="Pelaez A.I."/>
            <person name="Sanchez J."/>
            <person name="Ferrer M."/>
        </authorList>
    </citation>
    <scope>NUCLEOTIDE SEQUENCE</scope>
</reference>
<comment type="caution">
    <text evidence="3">The sequence shown here is derived from an EMBL/GenBank/DDBJ whole genome shotgun (WGS) entry which is preliminary data.</text>
</comment>
<dbReference type="Gene3D" id="1.10.287.70">
    <property type="match status" value="1"/>
</dbReference>
<feature type="transmembrane region" description="Helical" evidence="1">
    <location>
        <begin position="181"/>
        <end position="206"/>
    </location>
</feature>
<dbReference type="GO" id="GO:0006813">
    <property type="term" value="P:potassium ion transport"/>
    <property type="evidence" value="ECO:0007669"/>
    <property type="project" value="InterPro"/>
</dbReference>
<dbReference type="PROSITE" id="PS51201">
    <property type="entry name" value="RCK_N"/>
    <property type="match status" value="1"/>
</dbReference>
<keyword evidence="1" id="KW-0812">Transmembrane</keyword>
<feature type="transmembrane region" description="Helical" evidence="1">
    <location>
        <begin position="73"/>
        <end position="104"/>
    </location>
</feature>
<feature type="transmembrane region" description="Helical" evidence="1">
    <location>
        <begin position="124"/>
        <end position="144"/>
    </location>
</feature>
<keyword evidence="1" id="KW-1133">Transmembrane helix</keyword>
<dbReference type="PANTHER" id="PTHR43833">
    <property type="entry name" value="POTASSIUM CHANNEL PROTEIN 2-RELATED-RELATED"/>
    <property type="match status" value="1"/>
</dbReference>
<dbReference type="SUPFAM" id="SSF51735">
    <property type="entry name" value="NAD(P)-binding Rossmann-fold domains"/>
    <property type="match status" value="1"/>
</dbReference>
<dbReference type="Pfam" id="PF02254">
    <property type="entry name" value="TrkA_N"/>
    <property type="match status" value="1"/>
</dbReference>
<gene>
    <name evidence="3" type="ORF">B1B_03975</name>
</gene>
<dbReference type="InterPro" id="IPR050721">
    <property type="entry name" value="Trk_Ktr_HKT_K-transport"/>
</dbReference>
<evidence type="ECO:0000313" key="3">
    <source>
        <dbReference type="EMBL" id="EQD72166.1"/>
    </source>
</evidence>